<dbReference type="EMBL" id="JAENGZ010000156">
    <property type="protein sequence ID" value="KAG6967034.1"/>
    <property type="molecule type" value="Genomic_DNA"/>
</dbReference>
<proteinExistence type="predicted"/>
<name>A0A8T1UNU8_9STRA</name>
<evidence type="ECO:0000313" key="2">
    <source>
        <dbReference type="Proteomes" id="UP000688947"/>
    </source>
</evidence>
<sequence>MYSTARVLELAKYERTSNWFRDTAILNAISAAVCGCNCADRYISTGRSDRHHRGQFKQLCVAIPVLQFCRILSCCYAPSPEHHVFMAIHYCTSTAERTCGVSHYCWYSLWIDPFYWLSVAIFDFDGASQIHNLIKVVTACWVSGQHRIFVAHSTITKIEVSTTQSKAAAERSIGSS</sequence>
<comment type="caution">
    <text evidence="1">The sequence shown here is derived from an EMBL/GenBank/DDBJ whole genome shotgun (WGS) entry which is preliminary data.</text>
</comment>
<gene>
    <name evidence="1" type="ORF">JG687_00004500</name>
</gene>
<accession>A0A8T1UNU8</accession>
<dbReference type="Proteomes" id="UP000688947">
    <property type="component" value="Unassembled WGS sequence"/>
</dbReference>
<reference evidence="1" key="1">
    <citation type="submission" date="2021-01" db="EMBL/GenBank/DDBJ databases">
        <title>Phytophthora aleatoria, a newly-described species from Pinus radiata is distinct from Phytophthora cactorum isolates based on comparative genomics.</title>
        <authorList>
            <person name="Mcdougal R."/>
            <person name="Panda P."/>
            <person name="Williams N."/>
            <person name="Studholme D.J."/>
        </authorList>
    </citation>
    <scope>NUCLEOTIDE SEQUENCE</scope>
    <source>
        <strain evidence="1">NZFS 3830</strain>
    </source>
</reference>
<evidence type="ECO:0000313" key="1">
    <source>
        <dbReference type="EMBL" id="KAG6967034.1"/>
    </source>
</evidence>
<organism evidence="1 2">
    <name type="scientific">Phytophthora cactorum</name>
    <dbReference type="NCBI Taxonomy" id="29920"/>
    <lineage>
        <taxon>Eukaryota</taxon>
        <taxon>Sar</taxon>
        <taxon>Stramenopiles</taxon>
        <taxon>Oomycota</taxon>
        <taxon>Peronosporomycetes</taxon>
        <taxon>Peronosporales</taxon>
        <taxon>Peronosporaceae</taxon>
        <taxon>Phytophthora</taxon>
    </lineage>
</organism>
<dbReference type="AlphaFoldDB" id="A0A8T1UNU8"/>
<protein>
    <submittedName>
        <fullName evidence="1">Uncharacterized protein</fullName>
    </submittedName>
</protein>